<protein>
    <recommendedName>
        <fullName evidence="2">TonB-dependent receptor plug domain-containing protein</fullName>
    </recommendedName>
</protein>
<dbReference type="Pfam" id="PF13715">
    <property type="entry name" value="CarbopepD_reg_2"/>
    <property type="match status" value="1"/>
</dbReference>
<organism evidence="1">
    <name type="scientific">marine metagenome</name>
    <dbReference type="NCBI Taxonomy" id="408172"/>
    <lineage>
        <taxon>unclassified sequences</taxon>
        <taxon>metagenomes</taxon>
        <taxon>ecological metagenomes</taxon>
    </lineage>
</organism>
<dbReference type="Gene3D" id="2.60.40.1120">
    <property type="entry name" value="Carboxypeptidase-like, regulatory domain"/>
    <property type="match status" value="1"/>
</dbReference>
<reference evidence="1" key="1">
    <citation type="submission" date="2018-05" db="EMBL/GenBank/DDBJ databases">
        <authorList>
            <person name="Lanie J.A."/>
            <person name="Ng W.-L."/>
            <person name="Kazmierczak K.M."/>
            <person name="Andrzejewski T.M."/>
            <person name="Davidsen T.M."/>
            <person name="Wayne K.J."/>
            <person name="Tettelin H."/>
            <person name="Glass J.I."/>
            <person name="Rusch D."/>
            <person name="Podicherti R."/>
            <person name="Tsui H.-C.T."/>
            <person name="Winkler M.E."/>
        </authorList>
    </citation>
    <scope>NUCLEOTIDE SEQUENCE</scope>
</reference>
<feature type="non-terminal residue" evidence="1">
    <location>
        <position position="146"/>
    </location>
</feature>
<evidence type="ECO:0000313" key="1">
    <source>
        <dbReference type="EMBL" id="SVE24444.1"/>
    </source>
</evidence>
<gene>
    <name evidence="1" type="ORF">METZ01_LOCUS477298</name>
</gene>
<dbReference type="SUPFAM" id="SSF49464">
    <property type="entry name" value="Carboxypeptidase regulatory domain-like"/>
    <property type="match status" value="1"/>
</dbReference>
<sequence>MEGKSLAGAQVYIEKLGIGAVADLDGNYILINVPVGKYDVTASMISYRKHVYSNVQIIMDNTIWLNFSLDVEAIEGDVIYVSGEKALVDEGATSKKITMSSEAIEALPIRDVSELYSLQSGVVKVEGGMRGGIPDHEEKGLEEVHV</sequence>
<accession>A0A383BX11</accession>
<dbReference type="AlphaFoldDB" id="A0A383BX11"/>
<dbReference type="EMBL" id="UINC01203951">
    <property type="protein sequence ID" value="SVE24444.1"/>
    <property type="molecule type" value="Genomic_DNA"/>
</dbReference>
<proteinExistence type="predicted"/>
<name>A0A383BX11_9ZZZZ</name>
<dbReference type="InterPro" id="IPR008969">
    <property type="entry name" value="CarboxyPept-like_regulatory"/>
</dbReference>
<evidence type="ECO:0008006" key="2">
    <source>
        <dbReference type="Google" id="ProtNLM"/>
    </source>
</evidence>